<dbReference type="NCBIfam" id="TIGR01615">
    <property type="entry name" value="A_thal_3542"/>
    <property type="match status" value="1"/>
</dbReference>
<keyword evidence="1" id="KW-1185">Reference proteome</keyword>
<evidence type="ECO:0000313" key="1">
    <source>
        <dbReference type="Proteomes" id="UP000694864"/>
    </source>
</evidence>
<evidence type="ECO:0000313" key="2">
    <source>
        <dbReference type="RefSeq" id="XP_010488635.1"/>
    </source>
</evidence>
<reference evidence="2" key="2">
    <citation type="submission" date="2025-08" db="UniProtKB">
        <authorList>
            <consortium name="RefSeq"/>
        </authorList>
    </citation>
    <scope>IDENTIFICATION</scope>
    <source>
        <tissue evidence="2">Leaf</tissue>
    </source>
</reference>
<dbReference type="GeneID" id="104766445"/>
<reference evidence="1" key="1">
    <citation type="journal article" date="2014" name="Nat. Commun.">
        <title>The emerging biofuel crop Camelina sativa retains a highly undifferentiated hexaploid genome structure.</title>
        <authorList>
            <person name="Kagale S."/>
            <person name="Koh C."/>
            <person name="Nixon J."/>
            <person name="Bollina V."/>
            <person name="Clarke W.E."/>
            <person name="Tuteja R."/>
            <person name="Spillane C."/>
            <person name="Robinson S.J."/>
            <person name="Links M.G."/>
            <person name="Clarke C."/>
            <person name="Higgins E.E."/>
            <person name="Huebert T."/>
            <person name="Sharpe A.G."/>
            <person name="Parkin I.A."/>
        </authorList>
    </citation>
    <scope>NUCLEOTIDE SEQUENCE [LARGE SCALE GENOMIC DNA]</scope>
    <source>
        <strain evidence="1">cv. DH55</strain>
    </source>
</reference>
<protein>
    <submittedName>
        <fullName evidence="2">Uncharacterized protein LOC104766445</fullName>
    </submittedName>
</protein>
<dbReference type="RefSeq" id="XP_010488635.1">
    <property type="nucleotide sequence ID" value="XM_010490333.2"/>
</dbReference>
<accession>A0ABM0XNR8</accession>
<gene>
    <name evidence="2" type="primary">LOC104766445</name>
</gene>
<sequence length="321" mass="36379">MDRIIFSCKNYKKGYSVDALNLVRPRHYILRTGIIVSSLFTQISMAVLSRTKRVTDPLDDEAKARILSSHGCILDQDSPRLCELVHGFFDDGHEETLYDDSDSDLSENSIVKRSQASEEILKMAVTFSDSDPYRNLLLAHVLRAAETYSGFRSRNKSVFQNKVASFLRELGHDAAVCVSKWNSSAKLTAGSYEFIDVIYKPTAVRYFVDLDFASEFEIARPTQEYTRVLQLLPNVFVGKEVNLRTIVRELCDATKRSMKSRGLSLPPWRRSSYLQHKWFGPYKRKVGSGLGVKPLSSDAVNCRSLGFDHEGAVNARLFIRT</sequence>
<proteinExistence type="predicted"/>
<name>A0ABM0XNR8_CAMSA</name>
<dbReference type="Pfam" id="PF04720">
    <property type="entry name" value="PDDEXK_6"/>
    <property type="match status" value="1"/>
</dbReference>
<organism evidence="1 2">
    <name type="scientific">Camelina sativa</name>
    <name type="common">False flax</name>
    <name type="synonym">Myagrum sativum</name>
    <dbReference type="NCBI Taxonomy" id="90675"/>
    <lineage>
        <taxon>Eukaryota</taxon>
        <taxon>Viridiplantae</taxon>
        <taxon>Streptophyta</taxon>
        <taxon>Embryophyta</taxon>
        <taxon>Tracheophyta</taxon>
        <taxon>Spermatophyta</taxon>
        <taxon>Magnoliopsida</taxon>
        <taxon>eudicotyledons</taxon>
        <taxon>Gunneridae</taxon>
        <taxon>Pentapetalae</taxon>
        <taxon>rosids</taxon>
        <taxon>malvids</taxon>
        <taxon>Brassicales</taxon>
        <taxon>Brassicaceae</taxon>
        <taxon>Camelineae</taxon>
        <taxon>Camelina</taxon>
    </lineage>
</organism>
<dbReference type="PANTHER" id="PTHR31579:SF93">
    <property type="entry name" value="IMPORT ATP-BINDING PROTEIN, PUTATIVE (DUF506)-RELATED"/>
    <property type="match status" value="1"/>
</dbReference>
<dbReference type="InterPro" id="IPR006502">
    <property type="entry name" value="PDDEXK-like"/>
</dbReference>
<dbReference type="Proteomes" id="UP000694864">
    <property type="component" value="Chromosome 19"/>
</dbReference>
<dbReference type="PANTHER" id="PTHR31579">
    <property type="entry name" value="OS03G0796600 PROTEIN"/>
    <property type="match status" value="1"/>
</dbReference>